<dbReference type="CDD" id="cd01741">
    <property type="entry name" value="GATase1_1"/>
    <property type="match status" value="1"/>
</dbReference>
<protein>
    <submittedName>
        <fullName evidence="2">Amidotransferase</fullName>
    </submittedName>
</protein>
<proteinExistence type="predicted"/>
<dbReference type="Proteomes" id="UP001164653">
    <property type="component" value="Chromosome"/>
</dbReference>
<dbReference type="PANTHER" id="PTHR42695">
    <property type="entry name" value="GLUTAMINE AMIDOTRANSFERASE YLR126C-RELATED"/>
    <property type="match status" value="1"/>
</dbReference>
<evidence type="ECO:0000313" key="2">
    <source>
        <dbReference type="EMBL" id="WAC11995.1"/>
    </source>
</evidence>
<keyword evidence="3" id="KW-1185">Reference proteome</keyword>
<feature type="domain" description="Glutamine amidotransferase" evidence="1">
    <location>
        <begin position="76"/>
        <end position="186"/>
    </location>
</feature>
<dbReference type="GO" id="GO:0005829">
    <property type="term" value="C:cytosol"/>
    <property type="evidence" value="ECO:0007669"/>
    <property type="project" value="TreeGrafter"/>
</dbReference>
<dbReference type="PANTHER" id="PTHR42695:SF5">
    <property type="entry name" value="GLUTAMINE AMIDOTRANSFERASE YLR126C-RELATED"/>
    <property type="match status" value="1"/>
</dbReference>
<dbReference type="KEGG" id="dpf:ON006_30230"/>
<sequence>MKVGLLECDHVRSELLDIAGDYREMFPALFSVVAPEWEFSFYDVCNGHFPASVSECDVYICTGSKSSVYDDEEWISELKDFLKQIHQSDKVYLGVCFGHQMLAEALGGKVEKSEVGWCVGVHTFQMVQHRSWMVPALPAVNLLMMCQDQVMKLPPDSTLLASTPDCPVAMFQVGARMVGVQAHPEFPKIYDQALMELRVERIGATKVALGIASLELRTHELVMAQWLKNFAESIA</sequence>
<dbReference type="AlphaFoldDB" id="A0A9E8N8Q3"/>
<evidence type="ECO:0000313" key="3">
    <source>
        <dbReference type="Proteomes" id="UP001164653"/>
    </source>
</evidence>
<dbReference type="SUPFAM" id="SSF52317">
    <property type="entry name" value="Class I glutamine amidotransferase-like"/>
    <property type="match status" value="1"/>
</dbReference>
<accession>A0A9E8N8Q3</accession>
<dbReference type="InterPro" id="IPR017926">
    <property type="entry name" value="GATASE"/>
</dbReference>
<gene>
    <name evidence="2" type="ORF">ON006_30230</name>
</gene>
<dbReference type="Gene3D" id="3.40.50.880">
    <property type="match status" value="1"/>
</dbReference>
<dbReference type="InterPro" id="IPR044992">
    <property type="entry name" value="ChyE-like"/>
</dbReference>
<dbReference type="RefSeq" id="WP_244822137.1">
    <property type="nucleotide sequence ID" value="NZ_CP112998.1"/>
</dbReference>
<evidence type="ECO:0000259" key="1">
    <source>
        <dbReference type="Pfam" id="PF00117"/>
    </source>
</evidence>
<reference evidence="2" key="1">
    <citation type="submission" date="2022-11" db="EMBL/GenBank/DDBJ databases">
        <title>Dyadobacter pollutisoli sp. nov., isolated from plastic dumped soil.</title>
        <authorList>
            <person name="Kim J.M."/>
            <person name="Kim K.R."/>
            <person name="Lee J.K."/>
            <person name="Hao L."/>
            <person name="Jeon C.O."/>
        </authorList>
    </citation>
    <scope>NUCLEOTIDE SEQUENCE</scope>
    <source>
        <strain evidence="2">U1</strain>
    </source>
</reference>
<organism evidence="2 3">
    <name type="scientific">Dyadobacter pollutisoli</name>
    <dbReference type="NCBI Taxonomy" id="2910158"/>
    <lineage>
        <taxon>Bacteria</taxon>
        <taxon>Pseudomonadati</taxon>
        <taxon>Bacteroidota</taxon>
        <taxon>Cytophagia</taxon>
        <taxon>Cytophagales</taxon>
        <taxon>Spirosomataceae</taxon>
        <taxon>Dyadobacter</taxon>
    </lineage>
</organism>
<dbReference type="PROSITE" id="PS51273">
    <property type="entry name" value="GATASE_TYPE_1"/>
    <property type="match status" value="1"/>
</dbReference>
<dbReference type="EMBL" id="CP112998">
    <property type="protein sequence ID" value="WAC11995.1"/>
    <property type="molecule type" value="Genomic_DNA"/>
</dbReference>
<dbReference type="Pfam" id="PF00117">
    <property type="entry name" value="GATase"/>
    <property type="match status" value="1"/>
</dbReference>
<dbReference type="InterPro" id="IPR029062">
    <property type="entry name" value="Class_I_gatase-like"/>
</dbReference>
<name>A0A9E8N8Q3_9BACT</name>